<dbReference type="AlphaFoldDB" id="A0A1V4IXU7"/>
<comment type="caution">
    <text evidence="9">The sequence shown here is derived from an EMBL/GenBank/DDBJ whole genome shotgun (WGS) entry which is preliminary data.</text>
</comment>
<evidence type="ECO:0000256" key="3">
    <source>
        <dbReference type="ARBA" id="ARBA00022475"/>
    </source>
</evidence>
<evidence type="ECO:0000313" key="10">
    <source>
        <dbReference type="Proteomes" id="UP000190080"/>
    </source>
</evidence>
<evidence type="ECO:0000259" key="8">
    <source>
        <dbReference type="PROSITE" id="PS50928"/>
    </source>
</evidence>
<reference evidence="9 10" key="1">
    <citation type="submission" date="2017-03" db="EMBL/GenBank/DDBJ databases">
        <title>Genome sequence of Clostridium oryzae DSM 28571.</title>
        <authorList>
            <person name="Poehlein A."/>
            <person name="Daniel R."/>
        </authorList>
    </citation>
    <scope>NUCLEOTIDE SEQUENCE [LARGE SCALE GENOMIC DNA]</scope>
    <source>
        <strain evidence="9 10">DSM 28571</strain>
    </source>
</reference>
<protein>
    <submittedName>
        <fullName evidence="9">Putative multiple-sugar transport system permease YteP</fullName>
    </submittedName>
</protein>
<dbReference type="Pfam" id="PF00528">
    <property type="entry name" value="BPD_transp_1"/>
    <property type="match status" value="1"/>
</dbReference>
<evidence type="ECO:0000313" key="9">
    <source>
        <dbReference type="EMBL" id="OPJ64594.1"/>
    </source>
</evidence>
<dbReference type="Proteomes" id="UP000190080">
    <property type="component" value="Unassembled WGS sequence"/>
</dbReference>
<dbReference type="PANTHER" id="PTHR43227:SF11">
    <property type="entry name" value="BLL4140 PROTEIN"/>
    <property type="match status" value="1"/>
</dbReference>
<evidence type="ECO:0000256" key="5">
    <source>
        <dbReference type="ARBA" id="ARBA00022989"/>
    </source>
</evidence>
<keyword evidence="4 7" id="KW-0812">Transmembrane</keyword>
<comment type="subcellular location">
    <subcellularLocation>
        <location evidence="1 7">Cell membrane</location>
        <topology evidence="1 7">Multi-pass membrane protein</topology>
    </subcellularLocation>
</comment>
<keyword evidence="5 7" id="KW-1133">Transmembrane helix</keyword>
<accession>A0A1V4IXU7</accession>
<feature type="transmembrane region" description="Helical" evidence="7">
    <location>
        <begin position="273"/>
        <end position="298"/>
    </location>
</feature>
<feature type="transmembrane region" description="Helical" evidence="7">
    <location>
        <begin position="12"/>
        <end position="40"/>
    </location>
</feature>
<evidence type="ECO:0000256" key="7">
    <source>
        <dbReference type="RuleBase" id="RU363032"/>
    </source>
</evidence>
<evidence type="ECO:0000256" key="2">
    <source>
        <dbReference type="ARBA" id="ARBA00022448"/>
    </source>
</evidence>
<feature type="transmembrane region" description="Helical" evidence="7">
    <location>
        <begin position="114"/>
        <end position="135"/>
    </location>
</feature>
<feature type="transmembrane region" description="Helical" evidence="7">
    <location>
        <begin position="167"/>
        <end position="192"/>
    </location>
</feature>
<dbReference type="PANTHER" id="PTHR43227">
    <property type="entry name" value="BLL4140 PROTEIN"/>
    <property type="match status" value="1"/>
</dbReference>
<evidence type="ECO:0000256" key="4">
    <source>
        <dbReference type="ARBA" id="ARBA00022692"/>
    </source>
</evidence>
<keyword evidence="10" id="KW-1185">Reference proteome</keyword>
<comment type="similarity">
    <text evidence="7">Belongs to the binding-protein-dependent transport system permease family.</text>
</comment>
<dbReference type="STRING" id="1450648.CLORY_04620"/>
<dbReference type="InterPro" id="IPR050809">
    <property type="entry name" value="UgpAE/MalFG_permease"/>
</dbReference>
<keyword evidence="9" id="KW-0762">Sugar transport</keyword>
<name>A0A1V4IXU7_9CLOT</name>
<proteinExistence type="inferred from homology"/>
<evidence type="ECO:0000256" key="6">
    <source>
        <dbReference type="ARBA" id="ARBA00023136"/>
    </source>
</evidence>
<keyword evidence="2 7" id="KW-0813">Transport</keyword>
<dbReference type="GO" id="GO:0005886">
    <property type="term" value="C:plasma membrane"/>
    <property type="evidence" value="ECO:0007669"/>
    <property type="project" value="UniProtKB-SubCell"/>
</dbReference>
<evidence type="ECO:0000256" key="1">
    <source>
        <dbReference type="ARBA" id="ARBA00004651"/>
    </source>
</evidence>
<organism evidence="9 10">
    <name type="scientific">Clostridium oryzae</name>
    <dbReference type="NCBI Taxonomy" id="1450648"/>
    <lineage>
        <taxon>Bacteria</taxon>
        <taxon>Bacillati</taxon>
        <taxon>Bacillota</taxon>
        <taxon>Clostridia</taxon>
        <taxon>Eubacteriales</taxon>
        <taxon>Clostridiaceae</taxon>
        <taxon>Clostridium</taxon>
    </lineage>
</organism>
<keyword evidence="3" id="KW-1003">Cell membrane</keyword>
<feature type="transmembrane region" description="Helical" evidence="7">
    <location>
        <begin position="82"/>
        <end position="102"/>
    </location>
</feature>
<dbReference type="InterPro" id="IPR000515">
    <property type="entry name" value="MetI-like"/>
</dbReference>
<gene>
    <name evidence="9" type="primary">yteP_4</name>
    <name evidence="9" type="ORF">CLORY_04620</name>
</gene>
<dbReference type="CDD" id="cd06261">
    <property type="entry name" value="TM_PBP2"/>
    <property type="match status" value="1"/>
</dbReference>
<dbReference type="Gene3D" id="1.10.3720.10">
    <property type="entry name" value="MetI-like"/>
    <property type="match status" value="1"/>
</dbReference>
<dbReference type="InterPro" id="IPR035906">
    <property type="entry name" value="MetI-like_sf"/>
</dbReference>
<dbReference type="GO" id="GO:0055085">
    <property type="term" value="P:transmembrane transport"/>
    <property type="evidence" value="ECO:0007669"/>
    <property type="project" value="InterPro"/>
</dbReference>
<dbReference type="PROSITE" id="PS50928">
    <property type="entry name" value="ABC_TM1"/>
    <property type="match status" value="1"/>
</dbReference>
<feature type="domain" description="ABC transmembrane type-1" evidence="8">
    <location>
        <begin position="78"/>
        <end position="294"/>
    </location>
</feature>
<dbReference type="EMBL" id="MZGV01000003">
    <property type="protein sequence ID" value="OPJ64594.1"/>
    <property type="molecule type" value="Genomic_DNA"/>
</dbReference>
<dbReference type="SUPFAM" id="SSF161098">
    <property type="entry name" value="MetI-like"/>
    <property type="match status" value="1"/>
</dbReference>
<feature type="transmembrane region" description="Helical" evidence="7">
    <location>
        <begin position="213"/>
        <end position="235"/>
    </location>
</feature>
<keyword evidence="6 7" id="KW-0472">Membrane</keyword>
<sequence length="308" mass="35148">MKNFVRTIKNNYQFMLMVIPGALWFLIFSYIPMLGIVIAFKDLRISRFGFIQTVLESKWMGFKNFKYLFSTKDAFIITRNTVLYNLAFIFLGLVFALAFAIIITEMSHKFLGKLFQTAMFMPYFLSWIVISYFVYAFLSDNGLANQIITSLGGKAVNWYLNPKPWPFILIFTAIWKGTGYSSVVYIATIAGFDKSYYEAAMIDGADKFQQIKFITLPLLKPVITMMLLLSIGKIFNADFGLFYQVPMNSGVLYPVTNVIDTYVYRGLTTMGDFGMTAAAGLYQSTVGLVLILVSNYLVRKYDNENSLF</sequence>